<dbReference type="PANTHER" id="PTHR45527">
    <property type="entry name" value="NONRIBOSOMAL PEPTIDE SYNTHETASE"/>
    <property type="match status" value="1"/>
</dbReference>
<organism evidence="2 3">
    <name type="scientific">Micromonospora marina</name>
    <dbReference type="NCBI Taxonomy" id="307120"/>
    <lineage>
        <taxon>Bacteria</taxon>
        <taxon>Bacillati</taxon>
        <taxon>Actinomycetota</taxon>
        <taxon>Actinomycetes</taxon>
        <taxon>Micromonosporales</taxon>
        <taxon>Micromonosporaceae</taxon>
        <taxon>Micromonospora</taxon>
    </lineage>
</organism>
<dbReference type="Gene3D" id="3.30.559.30">
    <property type="entry name" value="Nonribosomal peptide synthetase, condensation domain"/>
    <property type="match status" value="1"/>
</dbReference>
<gene>
    <name evidence="2" type="ORF">GA0070215_13214</name>
</gene>
<dbReference type="PANTHER" id="PTHR45527:SF1">
    <property type="entry name" value="FATTY ACID SYNTHASE"/>
    <property type="match status" value="1"/>
</dbReference>
<dbReference type="AlphaFoldDB" id="A0A1C5AIM0"/>
<keyword evidence="3" id="KW-1185">Reference proteome</keyword>
<dbReference type="InterPro" id="IPR001242">
    <property type="entry name" value="Condensation_dom"/>
</dbReference>
<evidence type="ECO:0000313" key="3">
    <source>
        <dbReference type="Proteomes" id="UP000198551"/>
    </source>
</evidence>
<dbReference type="GO" id="GO:0031177">
    <property type="term" value="F:phosphopantetheine binding"/>
    <property type="evidence" value="ECO:0007669"/>
    <property type="project" value="TreeGrafter"/>
</dbReference>
<dbReference type="Pfam" id="PF00668">
    <property type="entry name" value="Condensation"/>
    <property type="match status" value="1"/>
</dbReference>
<proteinExistence type="predicted"/>
<dbReference type="EMBL" id="FMCV01000032">
    <property type="protein sequence ID" value="SCF45009.1"/>
    <property type="molecule type" value="Genomic_DNA"/>
</dbReference>
<dbReference type="GO" id="GO:0003824">
    <property type="term" value="F:catalytic activity"/>
    <property type="evidence" value="ECO:0007669"/>
    <property type="project" value="InterPro"/>
</dbReference>
<dbReference type="GO" id="GO:0008610">
    <property type="term" value="P:lipid biosynthetic process"/>
    <property type="evidence" value="ECO:0007669"/>
    <property type="project" value="UniProtKB-ARBA"/>
</dbReference>
<evidence type="ECO:0000259" key="1">
    <source>
        <dbReference type="Pfam" id="PF00668"/>
    </source>
</evidence>
<dbReference type="GO" id="GO:0044550">
    <property type="term" value="P:secondary metabolite biosynthetic process"/>
    <property type="evidence" value="ECO:0007669"/>
    <property type="project" value="TreeGrafter"/>
</dbReference>
<sequence length="457" mass="51123">MRGEDHPVEQTTDDAGFPLSPGQESLWFLQRLVPDCSAYNMAVGVNLHFAVETDRMAEAVARTIREHGLLRSVYRLEGDEIRRVPAVEATPAPWAVVDCVGVDDEALRRLAVELTRRPFRLDRELPVRLHLLHRAGPDVLLLTAHHLIVDDIGHLAVLRAVLSAYGGRDADGPIDDYDEFVARQRDQLAAPRARAAEKYWRAELAGLESPAPLGHLPRPSDYRYQGAEVVLDLQRDLMAAVRDAAARENVTTFVYLMTVFQLLLYRFTGRTDFLVGYPVTQRSSRRFANSIGYFVNPLPLRATIDPQESFQAVLRRTNKRFWSGLLHREYPSALIPRLIGTRLDRRLPGLVSVLFGMNTEVPDDLMNPAVRPGSRLRLAGLDVSRFDFPEQLGQFDINVLVTRLGDTTRLRFKYNDSVLDDDVAAELAGGYGQLLAAATGSALPFPLRGLRTGSPTR</sequence>
<dbReference type="RefSeq" id="WP_167361577.1">
    <property type="nucleotide sequence ID" value="NZ_FMCV01000032.1"/>
</dbReference>
<dbReference type="GO" id="GO:0043041">
    <property type="term" value="P:amino acid activation for nonribosomal peptide biosynthetic process"/>
    <property type="evidence" value="ECO:0007669"/>
    <property type="project" value="TreeGrafter"/>
</dbReference>
<dbReference type="GO" id="GO:0005737">
    <property type="term" value="C:cytoplasm"/>
    <property type="evidence" value="ECO:0007669"/>
    <property type="project" value="TreeGrafter"/>
</dbReference>
<name>A0A1C5AIM0_9ACTN</name>
<reference evidence="3" key="1">
    <citation type="submission" date="2016-06" db="EMBL/GenBank/DDBJ databases">
        <authorList>
            <person name="Varghese N."/>
        </authorList>
    </citation>
    <scope>NUCLEOTIDE SEQUENCE [LARGE SCALE GENOMIC DNA]</scope>
    <source>
        <strain evidence="3">DSM 45555</strain>
    </source>
</reference>
<accession>A0A1C5AIM0</accession>
<dbReference type="InterPro" id="IPR023213">
    <property type="entry name" value="CAT-like_dom_sf"/>
</dbReference>
<dbReference type="SUPFAM" id="SSF52777">
    <property type="entry name" value="CoA-dependent acyltransferases"/>
    <property type="match status" value="2"/>
</dbReference>
<protein>
    <submittedName>
        <fullName evidence="2">Condensation domain-containing protein</fullName>
    </submittedName>
</protein>
<dbReference type="Proteomes" id="UP000198551">
    <property type="component" value="Unassembled WGS sequence"/>
</dbReference>
<feature type="domain" description="Condensation" evidence="1">
    <location>
        <begin position="17"/>
        <end position="438"/>
    </location>
</feature>
<evidence type="ECO:0000313" key="2">
    <source>
        <dbReference type="EMBL" id="SCF45009.1"/>
    </source>
</evidence>
<dbReference type="Gene3D" id="3.30.559.10">
    <property type="entry name" value="Chloramphenicol acetyltransferase-like domain"/>
    <property type="match status" value="1"/>
</dbReference>